<sequence>MPHHRTQILSDICDFLDRFHLSAQILDFEITEHINQYLESFWRGSTSKIDWKIISANIQKIEFPYRTPIDAELTQQLLKQSNFRVLQHTSIILYFSGM</sequence>
<evidence type="ECO:0000313" key="2">
    <source>
        <dbReference type="Proteomes" id="UP000245977"/>
    </source>
</evidence>
<protein>
    <submittedName>
        <fullName evidence="1">Uncharacterized protein</fullName>
    </submittedName>
</protein>
<dbReference type="EMBL" id="CP029397">
    <property type="protein sequence ID" value="AWL29600.1"/>
    <property type="molecule type" value="Genomic_DNA"/>
</dbReference>
<proteinExistence type="predicted"/>
<name>A0A2S2FFC2_9GAMM</name>
<organism evidence="1 2">
    <name type="scientific">Acinetobacter defluvii</name>
    <dbReference type="NCBI Taxonomy" id="1871111"/>
    <lineage>
        <taxon>Bacteria</taxon>
        <taxon>Pseudomonadati</taxon>
        <taxon>Pseudomonadota</taxon>
        <taxon>Gammaproteobacteria</taxon>
        <taxon>Moraxellales</taxon>
        <taxon>Moraxellaceae</taxon>
        <taxon>Acinetobacter</taxon>
    </lineage>
</organism>
<dbReference type="Proteomes" id="UP000245977">
    <property type="component" value="Chromosome"/>
</dbReference>
<gene>
    <name evidence="1" type="ORF">DJ533_13955</name>
</gene>
<dbReference type="AlphaFoldDB" id="A0A2S2FFC2"/>
<evidence type="ECO:0000313" key="1">
    <source>
        <dbReference type="EMBL" id="AWL29600.1"/>
    </source>
</evidence>
<keyword evidence="2" id="KW-1185">Reference proteome</keyword>
<accession>A0A2S2FFC2</accession>
<dbReference type="STRING" id="1871111.GCA_001704615_01079"/>
<reference evidence="1" key="1">
    <citation type="submission" date="2019-08" db="EMBL/GenBank/DDBJ databases">
        <title>The complete genome of Acinetobacter defluvii strain WCHAD010030.</title>
        <authorList>
            <person name="Hu Y."/>
            <person name="Qin J."/>
            <person name="Feng Y."/>
            <person name="Zong Z."/>
        </authorList>
    </citation>
    <scope>NUCLEOTIDE SEQUENCE</scope>
    <source>
        <strain evidence="1">WCHA30</strain>
    </source>
</reference>
<dbReference type="KEGG" id="adv:DJ533_13955"/>
<dbReference type="OrthoDB" id="9855735at2"/>
<dbReference type="RefSeq" id="WP_065994955.1">
    <property type="nucleotide sequence ID" value="NZ_CP029397.2"/>
</dbReference>